<dbReference type="Proteomes" id="UP000242450">
    <property type="component" value="Chromosome 5"/>
</dbReference>
<name>A0A212DA14_CEREH</name>
<sequence>MEPQQELTMVSEGGGSRPELWIQLLPALQPPCLLSDHLLQDHLLPTYLCDHLLSAHVLWVQQLWTNLQQIQLLPALLPPQLCVHLLPAFLLLKTSPKNHHLTNQPCCSQDKFTSKQAWAGSTRGRSSQRGRSNWIHSSSRSSSRNLRSLRSPRRPRSQIRSRRTRSSCPRSLRNPSHSHSRNRSRNRSSRSRTAGSSTLHSSLALQHSRRSSPLGSTPWSPPVRSQVRTATRAPQV</sequence>
<evidence type="ECO:0000313" key="2">
    <source>
        <dbReference type="EMBL" id="OWK15097.1"/>
    </source>
</evidence>
<gene>
    <name evidence="2" type="ORF">Celaphus_00001311</name>
</gene>
<reference evidence="2 3" key="1">
    <citation type="journal article" date="2018" name="Mol. Genet. Genomics">
        <title>The red deer Cervus elaphus genome CerEla1.0: sequencing, annotating, genes, and chromosomes.</title>
        <authorList>
            <person name="Bana N.A."/>
            <person name="Nyiri A."/>
            <person name="Nagy J."/>
            <person name="Frank K."/>
            <person name="Nagy T."/>
            <person name="Steger V."/>
            <person name="Schiller M."/>
            <person name="Lakatos P."/>
            <person name="Sugar L."/>
            <person name="Horn P."/>
            <person name="Barta E."/>
            <person name="Orosz L."/>
        </authorList>
    </citation>
    <scope>NUCLEOTIDE SEQUENCE [LARGE SCALE GENOMIC DNA]</scope>
    <source>
        <strain evidence="2">Hungarian</strain>
    </source>
</reference>
<comment type="caution">
    <text evidence="2">The sequence shown here is derived from an EMBL/GenBank/DDBJ whole genome shotgun (WGS) entry which is preliminary data.</text>
</comment>
<feature type="compositionally biased region" description="Basic residues" evidence="1">
    <location>
        <begin position="176"/>
        <end position="190"/>
    </location>
</feature>
<feature type="compositionally biased region" description="Low complexity" evidence="1">
    <location>
        <begin position="120"/>
        <end position="149"/>
    </location>
</feature>
<feature type="compositionally biased region" description="Polar residues" evidence="1">
    <location>
        <begin position="226"/>
        <end position="236"/>
    </location>
</feature>
<dbReference type="EMBL" id="MKHE01000005">
    <property type="protein sequence ID" value="OWK15097.1"/>
    <property type="molecule type" value="Genomic_DNA"/>
</dbReference>
<evidence type="ECO:0000256" key="1">
    <source>
        <dbReference type="SAM" id="MobiDB-lite"/>
    </source>
</evidence>
<accession>A0A212DA14</accession>
<dbReference type="AlphaFoldDB" id="A0A212DA14"/>
<feature type="compositionally biased region" description="Basic residues" evidence="1">
    <location>
        <begin position="150"/>
        <end position="165"/>
    </location>
</feature>
<protein>
    <submittedName>
        <fullName evidence="2">Uncharacterized protein</fullName>
    </submittedName>
</protein>
<feature type="compositionally biased region" description="Polar residues" evidence="1">
    <location>
        <begin position="193"/>
        <end position="218"/>
    </location>
</feature>
<proteinExistence type="predicted"/>
<evidence type="ECO:0000313" key="3">
    <source>
        <dbReference type="Proteomes" id="UP000242450"/>
    </source>
</evidence>
<organism evidence="2 3">
    <name type="scientific">Cervus elaphus hippelaphus</name>
    <name type="common">European red deer</name>
    <dbReference type="NCBI Taxonomy" id="46360"/>
    <lineage>
        <taxon>Eukaryota</taxon>
        <taxon>Metazoa</taxon>
        <taxon>Chordata</taxon>
        <taxon>Craniata</taxon>
        <taxon>Vertebrata</taxon>
        <taxon>Euteleostomi</taxon>
        <taxon>Mammalia</taxon>
        <taxon>Eutheria</taxon>
        <taxon>Laurasiatheria</taxon>
        <taxon>Artiodactyla</taxon>
        <taxon>Ruminantia</taxon>
        <taxon>Pecora</taxon>
        <taxon>Cervidae</taxon>
        <taxon>Cervinae</taxon>
        <taxon>Cervus</taxon>
    </lineage>
</organism>
<feature type="region of interest" description="Disordered" evidence="1">
    <location>
        <begin position="117"/>
        <end position="236"/>
    </location>
</feature>
<feature type="compositionally biased region" description="Low complexity" evidence="1">
    <location>
        <begin position="166"/>
        <end position="175"/>
    </location>
</feature>
<keyword evidence="3" id="KW-1185">Reference proteome</keyword>